<name>A0A4Q9PUD8_9APHY</name>
<organism evidence="1 2">
    <name type="scientific">Dichomitus squalens</name>
    <dbReference type="NCBI Taxonomy" id="114155"/>
    <lineage>
        <taxon>Eukaryota</taxon>
        <taxon>Fungi</taxon>
        <taxon>Dikarya</taxon>
        <taxon>Basidiomycota</taxon>
        <taxon>Agaricomycotina</taxon>
        <taxon>Agaricomycetes</taxon>
        <taxon>Polyporales</taxon>
        <taxon>Polyporaceae</taxon>
        <taxon>Dichomitus</taxon>
    </lineage>
</organism>
<evidence type="ECO:0000313" key="1">
    <source>
        <dbReference type="EMBL" id="TBU58069.1"/>
    </source>
</evidence>
<keyword evidence="2" id="KW-1185">Reference proteome</keyword>
<reference evidence="1 2" key="1">
    <citation type="submission" date="2019-01" db="EMBL/GenBank/DDBJ databases">
        <title>Draft genome sequences of three monokaryotic isolates of the white-rot basidiomycete fungus Dichomitus squalens.</title>
        <authorList>
            <consortium name="DOE Joint Genome Institute"/>
            <person name="Lopez S.C."/>
            <person name="Andreopoulos B."/>
            <person name="Pangilinan J."/>
            <person name="Lipzen A."/>
            <person name="Riley R."/>
            <person name="Ahrendt S."/>
            <person name="Ng V."/>
            <person name="Barry K."/>
            <person name="Daum C."/>
            <person name="Grigoriev I.V."/>
            <person name="Hilden K.S."/>
            <person name="Makela M.R."/>
            <person name="de Vries R.P."/>
        </authorList>
    </citation>
    <scope>NUCLEOTIDE SEQUENCE [LARGE SCALE GENOMIC DNA]</scope>
    <source>
        <strain evidence="1 2">CBS 464.89</strain>
    </source>
</reference>
<dbReference type="AlphaFoldDB" id="A0A4Q9PUD8"/>
<gene>
    <name evidence="1" type="ORF">BD310DRAFT_927920</name>
</gene>
<proteinExistence type="predicted"/>
<dbReference type="EMBL" id="ML145129">
    <property type="protein sequence ID" value="TBU58069.1"/>
    <property type="molecule type" value="Genomic_DNA"/>
</dbReference>
<evidence type="ECO:0000313" key="2">
    <source>
        <dbReference type="Proteomes" id="UP000292082"/>
    </source>
</evidence>
<sequence>MQMRFIWLHTPVSSSATARNSERCANCRCPVNENGDSHFCSLTCNTRHNGEHCMIVAYAHSRYHQHSKRQRQRSSLT</sequence>
<protein>
    <submittedName>
        <fullName evidence="1">Uncharacterized protein</fullName>
    </submittedName>
</protein>
<accession>A0A4Q9PUD8</accession>
<dbReference type="Proteomes" id="UP000292082">
    <property type="component" value="Unassembled WGS sequence"/>
</dbReference>